<reference evidence="1" key="1">
    <citation type="submission" date="2016-09" db="EMBL/GenBank/DDBJ databases">
        <authorList>
            <person name="Capua I."/>
            <person name="De Benedictis P."/>
            <person name="Joannis T."/>
            <person name="Lombin L.H."/>
            <person name="Cattoli G."/>
        </authorList>
    </citation>
    <scope>NUCLEOTIDE SEQUENCE</scope>
    <source>
        <strain evidence="1">B9</strain>
    </source>
</reference>
<gene>
    <name evidence="1" type="ORF">CNECB9_3430054</name>
</gene>
<proteinExistence type="predicted"/>
<organism evidence="1">
    <name type="scientific">Cupriavidus necator</name>
    <name type="common">Alcaligenes eutrophus</name>
    <name type="synonym">Ralstonia eutropha</name>
    <dbReference type="NCBI Taxonomy" id="106590"/>
    <lineage>
        <taxon>Bacteria</taxon>
        <taxon>Pseudomonadati</taxon>
        <taxon>Pseudomonadota</taxon>
        <taxon>Betaproteobacteria</taxon>
        <taxon>Burkholderiales</taxon>
        <taxon>Burkholderiaceae</taxon>
        <taxon>Cupriavidus</taxon>
    </lineage>
</organism>
<dbReference type="EMBL" id="FMSH01000272">
    <property type="protein sequence ID" value="SCU76790.1"/>
    <property type="molecule type" value="Genomic_DNA"/>
</dbReference>
<name>A0A1K0JCD6_CUPNE</name>
<evidence type="ECO:0000313" key="1">
    <source>
        <dbReference type="EMBL" id="SCU76790.1"/>
    </source>
</evidence>
<sequence length="60" mass="6409">MWKWELTSVLSILGARPRSGHCLQGVLHFALETARGPVPDPHLAAGRVAAGKVVLIPDLV</sequence>
<protein>
    <submittedName>
        <fullName evidence="1">Uncharacterized protein</fullName>
    </submittedName>
</protein>
<dbReference type="AlphaFoldDB" id="A0A1K0JCD6"/>
<accession>A0A1K0JCD6</accession>